<sequence length="149" mass="15790">MYPNPRQHQGSALVVAIFVIVVIFGLLLAMSRILLSSSESVVYEVLGTRALLAAQSGLELAATQLFPLEQETAGCSAVSAQFLLAGSGLSNCRVRLSCSASEPLDTGTNQGQLFLLQSIGECRSQADWSVPCQHGELCASRAVQMEVGF</sequence>
<keyword evidence="1" id="KW-0812">Transmembrane</keyword>
<reference evidence="2 3" key="1">
    <citation type="submission" date="2016-10" db="EMBL/GenBank/DDBJ databases">
        <authorList>
            <person name="de Groot N.N."/>
        </authorList>
    </citation>
    <scope>NUCLEOTIDE SEQUENCE [LARGE SCALE GENOMIC DNA]</scope>
    <source>
        <strain evidence="2 3">CGMCC 1.3430</strain>
    </source>
</reference>
<evidence type="ECO:0000313" key="2">
    <source>
        <dbReference type="EMBL" id="SEB00537.1"/>
    </source>
</evidence>
<dbReference type="RefSeq" id="WP_091345160.1">
    <property type="nucleotide sequence ID" value="NZ_FNRM01000013.1"/>
</dbReference>
<dbReference type="EMBL" id="FNRM01000013">
    <property type="protein sequence ID" value="SEB00537.1"/>
    <property type="molecule type" value="Genomic_DNA"/>
</dbReference>
<name>A0A1H4FTW8_ALKAM</name>
<gene>
    <name evidence="2" type="ORF">SAMN04488051_11318</name>
</gene>
<evidence type="ECO:0000313" key="3">
    <source>
        <dbReference type="Proteomes" id="UP000198773"/>
    </source>
</evidence>
<keyword evidence="3" id="KW-1185">Reference proteome</keyword>
<proteinExistence type="predicted"/>
<organism evidence="2 3">
    <name type="scientific">Alkalimonas amylolytica</name>
    <dbReference type="NCBI Taxonomy" id="152573"/>
    <lineage>
        <taxon>Bacteria</taxon>
        <taxon>Pseudomonadati</taxon>
        <taxon>Pseudomonadota</taxon>
        <taxon>Gammaproteobacteria</taxon>
        <taxon>Alkalimonas</taxon>
    </lineage>
</organism>
<evidence type="ECO:0000256" key="1">
    <source>
        <dbReference type="SAM" id="Phobius"/>
    </source>
</evidence>
<dbReference type="AlphaFoldDB" id="A0A1H4FTW8"/>
<keyword evidence="1" id="KW-1133">Transmembrane helix</keyword>
<keyword evidence="1" id="KW-0472">Membrane</keyword>
<dbReference type="Proteomes" id="UP000198773">
    <property type="component" value="Unassembled WGS sequence"/>
</dbReference>
<accession>A0A1H4FTW8</accession>
<feature type="transmembrane region" description="Helical" evidence="1">
    <location>
        <begin position="12"/>
        <end position="35"/>
    </location>
</feature>
<protein>
    <submittedName>
        <fullName evidence="2">MSHA biogenesis protein MshP</fullName>
    </submittedName>
</protein>
<dbReference type="STRING" id="152573.SAMN04488051_11318"/>
<dbReference type="OrthoDB" id="5768004at2"/>